<dbReference type="AlphaFoldDB" id="W2PAR9"/>
<dbReference type="Proteomes" id="UP000018817">
    <property type="component" value="Unassembled WGS sequence"/>
</dbReference>
<reference evidence="1 2" key="2">
    <citation type="submission" date="2013-11" db="EMBL/GenBank/DDBJ databases">
        <title>The Genome Sequence of Phytophthora parasitica INRA-310.</title>
        <authorList>
            <consortium name="The Broad Institute Genomics Platform"/>
            <person name="Russ C."/>
            <person name="Tyler B."/>
            <person name="Panabieres F."/>
            <person name="Shan W."/>
            <person name="Tripathy S."/>
            <person name="Grunwald N."/>
            <person name="Machado M."/>
            <person name="Johnson C.S."/>
            <person name="Arredondo F."/>
            <person name="Hong C."/>
            <person name="Coffey M."/>
            <person name="Young S.K."/>
            <person name="Zeng Q."/>
            <person name="Gargeya S."/>
            <person name="Fitzgerald M."/>
            <person name="Abouelleil A."/>
            <person name="Alvarado L."/>
            <person name="Chapman S.B."/>
            <person name="Gainer-Dewar J."/>
            <person name="Goldberg J."/>
            <person name="Griggs A."/>
            <person name="Gujja S."/>
            <person name="Hansen M."/>
            <person name="Howarth C."/>
            <person name="Imamovic A."/>
            <person name="Ireland A."/>
            <person name="Larimer J."/>
            <person name="McCowan C."/>
            <person name="Murphy C."/>
            <person name="Pearson M."/>
            <person name="Poon T.W."/>
            <person name="Priest M."/>
            <person name="Roberts A."/>
            <person name="Saif S."/>
            <person name="Shea T."/>
            <person name="Sykes S."/>
            <person name="Wortman J."/>
            <person name="Nusbaum C."/>
            <person name="Birren B."/>
        </authorList>
    </citation>
    <scope>NUCLEOTIDE SEQUENCE [LARGE SCALE GENOMIC DNA]</scope>
    <source>
        <strain evidence="1 2">INRA-310</strain>
    </source>
</reference>
<organism evidence="1 2">
    <name type="scientific">Phytophthora nicotianae (strain INRA-310)</name>
    <name type="common">Phytophthora parasitica</name>
    <dbReference type="NCBI Taxonomy" id="761204"/>
    <lineage>
        <taxon>Eukaryota</taxon>
        <taxon>Sar</taxon>
        <taxon>Stramenopiles</taxon>
        <taxon>Oomycota</taxon>
        <taxon>Peronosporomycetes</taxon>
        <taxon>Peronosporales</taxon>
        <taxon>Peronosporaceae</taxon>
        <taxon>Phytophthora</taxon>
    </lineage>
</organism>
<name>W2PAR9_PHYN3</name>
<proteinExistence type="predicted"/>
<dbReference type="GeneID" id="20193317"/>
<dbReference type="RefSeq" id="XP_008916550.1">
    <property type="nucleotide sequence ID" value="XM_008918302.1"/>
</dbReference>
<reference evidence="2" key="1">
    <citation type="submission" date="2011-12" db="EMBL/GenBank/DDBJ databases">
        <authorList>
            <consortium name="The Broad Institute Genome Sequencing Platform"/>
            <person name="Russ C."/>
            <person name="Tyler B."/>
            <person name="Panabieres F."/>
            <person name="Shan W."/>
            <person name="Tripathy S."/>
            <person name="Grunwald N."/>
            <person name="Machado M."/>
            <person name="Young S.K."/>
            <person name="Zeng Q."/>
            <person name="Gargeya S."/>
            <person name="Fitzgerald M."/>
            <person name="Haas B."/>
            <person name="Abouelleil A."/>
            <person name="Alvarado L."/>
            <person name="Arachchi H.M."/>
            <person name="Berlin A."/>
            <person name="Chapman S.B."/>
            <person name="Gearin G."/>
            <person name="Goldberg J."/>
            <person name="Griggs A."/>
            <person name="Gujja S."/>
            <person name="Hansen M."/>
            <person name="Heiman D."/>
            <person name="Howarth C."/>
            <person name="Larimer J."/>
            <person name="Lui A."/>
            <person name="MacDonald P.J.P."/>
            <person name="McCowen C."/>
            <person name="Montmayeur A."/>
            <person name="Murphy C."/>
            <person name="Neiman D."/>
            <person name="Pearson M."/>
            <person name="Priest M."/>
            <person name="Roberts A."/>
            <person name="Saif S."/>
            <person name="Shea T."/>
            <person name="Sisk P."/>
            <person name="Stolte C."/>
            <person name="Sykes S."/>
            <person name="Wortman J."/>
            <person name="Nusbaum C."/>
            <person name="Birren B."/>
        </authorList>
    </citation>
    <scope>NUCLEOTIDE SEQUENCE [LARGE SCALE GENOMIC DNA]</scope>
    <source>
        <strain evidence="2">INRA-310</strain>
    </source>
</reference>
<evidence type="ECO:0000313" key="1">
    <source>
        <dbReference type="EMBL" id="ETM98152.1"/>
    </source>
</evidence>
<gene>
    <name evidence="1" type="ORF">PPTG_24718</name>
</gene>
<dbReference type="VEuPathDB" id="FungiDB:PPTG_24718"/>
<evidence type="ECO:0000313" key="2">
    <source>
        <dbReference type="Proteomes" id="UP000018817"/>
    </source>
</evidence>
<dbReference type="EMBL" id="KI669740">
    <property type="protein sequence ID" value="ETM98152.1"/>
    <property type="molecule type" value="Genomic_DNA"/>
</dbReference>
<accession>W2PAR9</accession>
<sequence length="39" mass="4503">MRSFSRKRQGNHTVRAILRRKYNYMKTGGMSGSAPECVK</sequence>
<protein>
    <submittedName>
        <fullName evidence="1">Uncharacterized protein</fullName>
    </submittedName>
</protein>